<dbReference type="InterPro" id="IPR000425">
    <property type="entry name" value="MIP"/>
</dbReference>
<feature type="transmembrane region" description="Helical" evidence="8">
    <location>
        <begin position="180"/>
        <end position="199"/>
    </location>
</feature>
<dbReference type="RefSeq" id="XP_069197716.1">
    <property type="nucleotide sequence ID" value="XM_069345513.1"/>
</dbReference>
<keyword evidence="4 8" id="KW-1133">Transmembrane helix</keyword>
<reference evidence="9 10" key="1">
    <citation type="submission" date="2024-07" db="EMBL/GenBank/DDBJ databases">
        <title>Draft sequence of the Neodothiora populina.</title>
        <authorList>
            <person name="Drown D.D."/>
            <person name="Schuette U.S."/>
            <person name="Buechlein A.B."/>
            <person name="Rusch D.R."/>
            <person name="Winton L.W."/>
            <person name="Adams G.A."/>
        </authorList>
    </citation>
    <scope>NUCLEOTIDE SEQUENCE [LARGE SCALE GENOMIC DNA]</scope>
    <source>
        <strain evidence="9 10">CPC 39397</strain>
    </source>
</reference>
<evidence type="ECO:0000256" key="1">
    <source>
        <dbReference type="ARBA" id="ARBA00004141"/>
    </source>
</evidence>
<dbReference type="PANTHER" id="PTHR19139:SF199">
    <property type="entry name" value="MIP17260P"/>
    <property type="match status" value="1"/>
</dbReference>
<feature type="transmembrane region" description="Helical" evidence="8">
    <location>
        <begin position="251"/>
        <end position="271"/>
    </location>
</feature>
<comment type="similarity">
    <text evidence="2 6">Belongs to the MIP/aquaporin (TC 1.A.8) family.</text>
</comment>
<evidence type="ECO:0008006" key="11">
    <source>
        <dbReference type="Google" id="ProtNLM"/>
    </source>
</evidence>
<proteinExistence type="inferred from homology"/>
<evidence type="ECO:0000313" key="10">
    <source>
        <dbReference type="Proteomes" id="UP001562354"/>
    </source>
</evidence>
<evidence type="ECO:0000313" key="9">
    <source>
        <dbReference type="EMBL" id="KAL1301440.1"/>
    </source>
</evidence>
<evidence type="ECO:0000256" key="5">
    <source>
        <dbReference type="ARBA" id="ARBA00023136"/>
    </source>
</evidence>
<name>A0ABR3P5I4_9PEZI</name>
<feature type="region of interest" description="Disordered" evidence="7">
    <location>
        <begin position="335"/>
        <end position="422"/>
    </location>
</feature>
<gene>
    <name evidence="9" type="ORF">AAFC00_005693</name>
</gene>
<dbReference type="PANTHER" id="PTHR19139">
    <property type="entry name" value="AQUAPORIN TRANSPORTER"/>
    <property type="match status" value="1"/>
</dbReference>
<dbReference type="SUPFAM" id="SSF81338">
    <property type="entry name" value="Aquaporin-like"/>
    <property type="match status" value="1"/>
</dbReference>
<comment type="caution">
    <text evidence="9">The sequence shown here is derived from an EMBL/GenBank/DDBJ whole genome shotgun (WGS) entry which is preliminary data.</text>
</comment>
<feature type="transmembrane region" description="Helical" evidence="8">
    <location>
        <begin position="45"/>
        <end position="65"/>
    </location>
</feature>
<keyword evidence="3 6" id="KW-0812">Transmembrane</keyword>
<keyword evidence="6" id="KW-0813">Transport</keyword>
<keyword evidence="5 8" id="KW-0472">Membrane</keyword>
<evidence type="ECO:0000256" key="6">
    <source>
        <dbReference type="RuleBase" id="RU000477"/>
    </source>
</evidence>
<feature type="transmembrane region" description="Helical" evidence="8">
    <location>
        <begin position="135"/>
        <end position="160"/>
    </location>
</feature>
<evidence type="ECO:0000256" key="7">
    <source>
        <dbReference type="SAM" id="MobiDB-lite"/>
    </source>
</evidence>
<dbReference type="Pfam" id="PF00230">
    <property type="entry name" value="MIP"/>
    <property type="match status" value="1"/>
</dbReference>
<organism evidence="9 10">
    <name type="scientific">Neodothiora populina</name>
    <dbReference type="NCBI Taxonomy" id="2781224"/>
    <lineage>
        <taxon>Eukaryota</taxon>
        <taxon>Fungi</taxon>
        <taxon>Dikarya</taxon>
        <taxon>Ascomycota</taxon>
        <taxon>Pezizomycotina</taxon>
        <taxon>Dothideomycetes</taxon>
        <taxon>Dothideomycetidae</taxon>
        <taxon>Dothideales</taxon>
        <taxon>Dothioraceae</taxon>
        <taxon>Neodothiora</taxon>
    </lineage>
</organism>
<evidence type="ECO:0000256" key="8">
    <source>
        <dbReference type="SAM" id="Phobius"/>
    </source>
</evidence>
<feature type="compositionally biased region" description="Basic and acidic residues" evidence="7">
    <location>
        <begin position="395"/>
        <end position="415"/>
    </location>
</feature>
<feature type="compositionally biased region" description="Basic and acidic residues" evidence="7">
    <location>
        <begin position="366"/>
        <end position="376"/>
    </location>
</feature>
<keyword evidence="10" id="KW-1185">Reference proteome</keyword>
<evidence type="ECO:0000256" key="4">
    <source>
        <dbReference type="ARBA" id="ARBA00022989"/>
    </source>
</evidence>
<dbReference type="InterPro" id="IPR023271">
    <property type="entry name" value="Aquaporin-like"/>
</dbReference>
<accession>A0ABR3P5I4</accession>
<dbReference type="InterPro" id="IPR034294">
    <property type="entry name" value="Aquaporin_transptr"/>
</dbReference>
<evidence type="ECO:0000256" key="3">
    <source>
        <dbReference type="ARBA" id="ARBA00022692"/>
    </source>
</evidence>
<dbReference type="Gene3D" id="1.20.1080.10">
    <property type="entry name" value="Glycerol uptake facilitator protein"/>
    <property type="match status" value="1"/>
</dbReference>
<dbReference type="EMBL" id="JBFMKM010000013">
    <property type="protein sequence ID" value="KAL1301440.1"/>
    <property type="molecule type" value="Genomic_DNA"/>
</dbReference>
<feature type="transmembrane region" description="Helical" evidence="8">
    <location>
        <begin position="206"/>
        <end position="226"/>
    </location>
</feature>
<dbReference type="Proteomes" id="UP001562354">
    <property type="component" value="Unassembled WGS sequence"/>
</dbReference>
<protein>
    <recommendedName>
        <fullName evidence="11">Aquaporin</fullName>
    </recommendedName>
</protein>
<dbReference type="GeneID" id="95979392"/>
<comment type="subcellular location">
    <subcellularLocation>
        <location evidence="1">Membrane</location>
        <topology evidence="1">Multi-pass membrane protein</topology>
    </subcellularLocation>
</comment>
<dbReference type="PRINTS" id="PR00783">
    <property type="entry name" value="MINTRINSICP"/>
</dbReference>
<evidence type="ECO:0000256" key="2">
    <source>
        <dbReference type="ARBA" id="ARBA00006175"/>
    </source>
</evidence>
<sequence length="422" mass="45447">MNIDQPGRGLSLPFIKRKLDPSAVPTHEKRLPGFEWLPNRIRNHFVAMVGEFVGTFLFLFFAFSATQVANAATSDAGSGGDGSLTQAPNTSALLYISLAFGFSLAVNAWVFFRITGGLFNPAVTFGMCLIGAVKWLRGGLILISQLLGSMAASGVVSALFPGPMNVSTTLGGGTSIVRGLFIEMFLTAMLVFTIFMLAAEKHKGTFIAPIGIGLALFIAELTGVYFTGGSLNPARSFGPCVVLHIFPGYHWIYWLGPLLGAVVAVGFYKLIKTLEYETANPGQDFNDKEAEVFNVDEDTAATAQDVARPNVAIGRSEYIADEDGIHRSEDVRRAAGRAPKPPANYGNELAVAEPPGLPNPYVSRGGRYDGTDAEKREHRRSSSGTHAEEVQNDDMYLRTEVYKSSSDAERGELGGKYRVSGL</sequence>